<reference evidence="1" key="1">
    <citation type="submission" date="2023-07" db="EMBL/GenBank/DDBJ databases">
        <title>Genomic Encyclopedia of Type Strains, Phase IV (KMG-IV): sequencing the most valuable type-strain genomes for metagenomic binning, comparative biology and taxonomic classification.</title>
        <authorList>
            <person name="Goeker M."/>
        </authorList>
    </citation>
    <scope>NUCLEOTIDE SEQUENCE [LARGE SCALE GENOMIC DNA]</scope>
    <source>
        <strain evidence="1">DSM 21204</strain>
    </source>
</reference>
<keyword evidence="2" id="KW-1185">Reference proteome</keyword>
<dbReference type="PROSITE" id="PS51257">
    <property type="entry name" value="PROKAR_LIPOPROTEIN"/>
    <property type="match status" value="1"/>
</dbReference>
<name>A0ABU0LZ09_9BACT</name>
<protein>
    <submittedName>
        <fullName evidence="1">Aromatic cluster surface protein</fullName>
    </submittedName>
</protein>
<proteinExistence type="predicted"/>
<evidence type="ECO:0000313" key="2">
    <source>
        <dbReference type="Proteomes" id="UP001240643"/>
    </source>
</evidence>
<organism evidence="1 2">
    <name type="scientific">Mycoplasmoides fastidiosum</name>
    <dbReference type="NCBI Taxonomy" id="92758"/>
    <lineage>
        <taxon>Bacteria</taxon>
        <taxon>Bacillati</taxon>
        <taxon>Mycoplasmatota</taxon>
        <taxon>Mycoplasmoidales</taxon>
        <taxon>Mycoplasmoidaceae</taxon>
        <taxon>Mycoplasmoides</taxon>
    </lineage>
</organism>
<evidence type="ECO:0000313" key="1">
    <source>
        <dbReference type="EMBL" id="MDQ0513939.1"/>
    </source>
</evidence>
<accession>A0ABU0LZ09</accession>
<dbReference type="Proteomes" id="UP001240643">
    <property type="component" value="Unassembled WGS sequence"/>
</dbReference>
<dbReference type="EMBL" id="JAUSWO010000001">
    <property type="protein sequence ID" value="MDQ0513939.1"/>
    <property type="molecule type" value="Genomic_DNA"/>
</dbReference>
<sequence>MKINRLCKLILTLLPVGLLVLSCGPHQRDYSQYARPSEQYHNSNDQTKILKSDRRFDTLLSKVYGSDLTKKTEFVNQQEDQEYQKSIYASIKTISTKWFNATDSEAKKTSLAELRTLYSDNWYLVLKNLKIFTNDFSEWFVLPATTDYITGEPIQMTEQYLANLKTLAPYESFQWADNFLDEIKESETSREVANRSDLLILKDKALFSISIHLEDDQWKLYINPAFYYFPNATREISINLLSNIFHYALIHRYGQWYTDFEDIIKKWGYHEPALMVMNLRNYEN</sequence>
<comment type="caution">
    <text evidence="1">The sequence shown here is derived from an EMBL/GenBank/DDBJ whole genome shotgun (WGS) entry which is preliminary data.</text>
</comment>
<dbReference type="NCBIfam" id="TIGR04313">
    <property type="entry name" value="aro_clust_Mycop"/>
    <property type="match status" value="1"/>
</dbReference>
<gene>
    <name evidence="1" type="ORF">J2Z62_000377</name>
</gene>
<dbReference type="InterPro" id="IPR027593">
    <property type="entry name" value="Aro_clust"/>
</dbReference>
<dbReference type="RefSeq" id="WP_256547367.1">
    <property type="nucleotide sequence ID" value="NZ_CP101809.1"/>
</dbReference>